<dbReference type="Pfam" id="PF01121">
    <property type="entry name" value="CoaE"/>
    <property type="match status" value="1"/>
</dbReference>
<gene>
    <name evidence="5" type="primary">coaE</name>
    <name evidence="7" type="ORF">FKV23_13260</name>
</gene>
<evidence type="ECO:0000256" key="5">
    <source>
        <dbReference type="HAMAP-Rule" id="MF_00376"/>
    </source>
</evidence>
<accession>A0A514BU71</accession>
<keyword evidence="4 5" id="KW-0173">Coenzyme A biosynthesis</keyword>
<dbReference type="Gene3D" id="3.40.50.300">
    <property type="entry name" value="P-loop containing nucleotide triphosphate hydrolases"/>
    <property type="match status" value="1"/>
</dbReference>
<evidence type="ECO:0000313" key="8">
    <source>
        <dbReference type="Proteomes" id="UP000317199"/>
    </source>
</evidence>
<dbReference type="EC" id="2.7.1.24" evidence="5 6"/>
<keyword evidence="2 5" id="KW-0547">Nucleotide-binding</keyword>
<keyword evidence="5" id="KW-0963">Cytoplasm</keyword>
<comment type="catalytic activity">
    <reaction evidence="5">
        <text>3'-dephospho-CoA + ATP = ADP + CoA + H(+)</text>
        <dbReference type="Rhea" id="RHEA:18245"/>
        <dbReference type="ChEBI" id="CHEBI:15378"/>
        <dbReference type="ChEBI" id="CHEBI:30616"/>
        <dbReference type="ChEBI" id="CHEBI:57287"/>
        <dbReference type="ChEBI" id="CHEBI:57328"/>
        <dbReference type="ChEBI" id="CHEBI:456216"/>
        <dbReference type="EC" id="2.7.1.24"/>
    </reaction>
</comment>
<evidence type="ECO:0000256" key="1">
    <source>
        <dbReference type="ARBA" id="ARBA00009018"/>
    </source>
</evidence>
<evidence type="ECO:0000256" key="3">
    <source>
        <dbReference type="ARBA" id="ARBA00022840"/>
    </source>
</evidence>
<dbReference type="GO" id="GO:0015937">
    <property type="term" value="P:coenzyme A biosynthetic process"/>
    <property type="evidence" value="ECO:0007669"/>
    <property type="project" value="UniProtKB-UniRule"/>
</dbReference>
<dbReference type="KEGG" id="lyj:FKV23_13260"/>
<dbReference type="EMBL" id="CP041242">
    <property type="protein sequence ID" value="QDH70943.1"/>
    <property type="molecule type" value="Genomic_DNA"/>
</dbReference>
<reference evidence="7 8" key="1">
    <citation type="submission" date="2019-06" db="EMBL/GenBank/DDBJ databases">
        <title>Lysobacter alkalisoli sp. nov. isolated from saline-alkali soil.</title>
        <authorList>
            <person name="Sun J.-Q."/>
            <person name="Xu L."/>
        </authorList>
    </citation>
    <scope>NUCLEOTIDE SEQUENCE [LARGE SCALE GENOMIC DNA]</scope>
    <source>
        <strain evidence="7 8">SJ-36</strain>
    </source>
</reference>
<dbReference type="UniPathway" id="UPA00241">
    <property type="reaction ID" value="UER00356"/>
</dbReference>
<dbReference type="GO" id="GO:0005524">
    <property type="term" value="F:ATP binding"/>
    <property type="evidence" value="ECO:0007669"/>
    <property type="project" value="UniProtKB-UniRule"/>
</dbReference>
<dbReference type="RefSeq" id="WP_141624275.1">
    <property type="nucleotide sequence ID" value="NZ_CP041242.1"/>
</dbReference>
<evidence type="ECO:0000256" key="6">
    <source>
        <dbReference type="NCBIfam" id="TIGR00152"/>
    </source>
</evidence>
<dbReference type="Proteomes" id="UP000317199">
    <property type="component" value="Chromosome"/>
</dbReference>
<dbReference type="CDD" id="cd02022">
    <property type="entry name" value="DPCK"/>
    <property type="match status" value="1"/>
</dbReference>
<protein>
    <recommendedName>
        <fullName evidence="5 6">Dephospho-CoA kinase</fullName>
        <ecNumber evidence="5 6">2.7.1.24</ecNumber>
    </recommendedName>
    <alternativeName>
        <fullName evidence="5">Dephosphocoenzyme A kinase</fullName>
    </alternativeName>
</protein>
<dbReference type="OrthoDB" id="9812943at2"/>
<evidence type="ECO:0000313" key="7">
    <source>
        <dbReference type="EMBL" id="QDH70943.1"/>
    </source>
</evidence>
<feature type="binding site" evidence="5">
    <location>
        <begin position="13"/>
        <end position="18"/>
    </location>
    <ligand>
        <name>ATP</name>
        <dbReference type="ChEBI" id="CHEBI:30616"/>
    </ligand>
</feature>
<dbReference type="PROSITE" id="PS51219">
    <property type="entry name" value="DPCK"/>
    <property type="match status" value="1"/>
</dbReference>
<comment type="subcellular location">
    <subcellularLocation>
        <location evidence="5">Cytoplasm</location>
    </subcellularLocation>
</comment>
<dbReference type="InterPro" id="IPR027417">
    <property type="entry name" value="P-loop_NTPase"/>
</dbReference>
<comment type="pathway">
    <text evidence="5">Cofactor biosynthesis; coenzyme A biosynthesis; CoA from (R)-pantothenate: step 5/5.</text>
</comment>
<comment type="function">
    <text evidence="5">Catalyzes the phosphorylation of the 3'-hydroxyl group of dephosphocoenzyme A to form coenzyme A.</text>
</comment>
<dbReference type="NCBIfam" id="TIGR00152">
    <property type="entry name" value="dephospho-CoA kinase"/>
    <property type="match status" value="1"/>
</dbReference>
<evidence type="ECO:0000256" key="2">
    <source>
        <dbReference type="ARBA" id="ARBA00022741"/>
    </source>
</evidence>
<dbReference type="AlphaFoldDB" id="A0A514BU71"/>
<keyword evidence="5 7" id="KW-0418">Kinase</keyword>
<dbReference type="HAMAP" id="MF_00376">
    <property type="entry name" value="Dephospho_CoA_kinase"/>
    <property type="match status" value="1"/>
</dbReference>
<dbReference type="PANTHER" id="PTHR10695:SF46">
    <property type="entry name" value="BIFUNCTIONAL COENZYME A SYNTHASE-RELATED"/>
    <property type="match status" value="1"/>
</dbReference>
<dbReference type="GO" id="GO:0004140">
    <property type="term" value="F:dephospho-CoA kinase activity"/>
    <property type="evidence" value="ECO:0007669"/>
    <property type="project" value="UniProtKB-UniRule"/>
</dbReference>
<dbReference type="SUPFAM" id="SSF52540">
    <property type="entry name" value="P-loop containing nucleoside triphosphate hydrolases"/>
    <property type="match status" value="1"/>
</dbReference>
<keyword evidence="5 7" id="KW-0808">Transferase</keyword>
<keyword evidence="3 5" id="KW-0067">ATP-binding</keyword>
<comment type="similarity">
    <text evidence="1 5">Belongs to the CoaE family.</text>
</comment>
<dbReference type="GO" id="GO:0005737">
    <property type="term" value="C:cytoplasm"/>
    <property type="evidence" value="ECO:0007669"/>
    <property type="project" value="UniProtKB-SubCell"/>
</dbReference>
<dbReference type="PANTHER" id="PTHR10695">
    <property type="entry name" value="DEPHOSPHO-COA KINASE-RELATED"/>
    <property type="match status" value="1"/>
</dbReference>
<keyword evidence="8" id="KW-1185">Reference proteome</keyword>
<name>A0A514BU71_9GAMM</name>
<sequence>MSSFIIAITGGVASGKSAVSARFETLGVVVVDADVAARAAVAAGSEGLAEVTAAFGPDVLAADGSLDRAVMRKRVFADADARRRLEAIIHPRVRRQLMDECRAATGPYAIAAIPLLAEGGGREAYPWLDRILVVDVPVEVQRERLMARDGADAALADRMIAAQADRRERLAMADDVIVNDGPIEALEAHVAALDRRYRTLAGSGPHPNPSRNRMRA</sequence>
<proteinExistence type="inferred from homology"/>
<organism evidence="7 8">
    <name type="scientific">Marilutibacter alkalisoli</name>
    <dbReference type="NCBI Taxonomy" id="2591633"/>
    <lineage>
        <taxon>Bacteria</taxon>
        <taxon>Pseudomonadati</taxon>
        <taxon>Pseudomonadota</taxon>
        <taxon>Gammaproteobacteria</taxon>
        <taxon>Lysobacterales</taxon>
        <taxon>Lysobacteraceae</taxon>
        <taxon>Marilutibacter</taxon>
    </lineage>
</organism>
<dbReference type="InterPro" id="IPR001977">
    <property type="entry name" value="Depp_CoAkinase"/>
</dbReference>
<evidence type="ECO:0000256" key="4">
    <source>
        <dbReference type="ARBA" id="ARBA00022993"/>
    </source>
</evidence>